<feature type="transmembrane region" description="Helical" evidence="4">
    <location>
        <begin position="316"/>
        <end position="336"/>
    </location>
</feature>
<evidence type="ECO:0000256" key="3">
    <source>
        <dbReference type="ARBA" id="ARBA00023136"/>
    </source>
</evidence>
<feature type="transmembrane region" description="Helical" evidence="4">
    <location>
        <begin position="133"/>
        <end position="153"/>
    </location>
</feature>
<feature type="domain" description="Major facilitator superfamily (MFS) profile" evidence="5">
    <location>
        <begin position="6"/>
        <end position="399"/>
    </location>
</feature>
<keyword evidence="3 4" id="KW-0472">Membrane</keyword>
<feature type="transmembrane region" description="Helical" evidence="4">
    <location>
        <begin position="100"/>
        <end position="121"/>
    </location>
</feature>
<evidence type="ECO:0000256" key="4">
    <source>
        <dbReference type="SAM" id="Phobius"/>
    </source>
</evidence>
<feature type="transmembrane region" description="Helical" evidence="4">
    <location>
        <begin position="255"/>
        <end position="274"/>
    </location>
</feature>
<dbReference type="CDD" id="cd17353">
    <property type="entry name" value="MFS_OFA_like"/>
    <property type="match status" value="1"/>
</dbReference>
<dbReference type="PROSITE" id="PS50850">
    <property type="entry name" value="MFS"/>
    <property type="match status" value="1"/>
</dbReference>
<feature type="transmembrane region" description="Helical" evidence="4">
    <location>
        <begin position="343"/>
        <end position="363"/>
    </location>
</feature>
<dbReference type="GO" id="GO:0022857">
    <property type="term" value="F:transmembrane transporter activity"/>
    <property type="evidence" value="ECO:0007669"/>
    <property type="project" value="InterPro"/>
</dbReference>
<protein>
    <submittedName>
        <fullName evidence="6">MFS transporter</fullName>
    </submittedName>
</protein>
<feature type="transmembrane region" description="Helical" evidence="4">
    <location>
        <begin position="286"/>
        <end position="304"/>
    </location>
</feature>
<dbReference type="InterPro" id="IPR020846">
    <property type="entry name" value="MFS_dom"/>
</dbReference>
<evidence type="ECO:0000256" key="1">
    <source>
        <dbReference type="ARBA" id="ARBA00022692"/>
    </source>
</evidence>
<dbReference type="SUPFAM" id="SSF103473">
    <property type="entry name" value="MFS general substrate transporter"/>
    <property type="match status" value="1"/>
</dbReference>
<feature type="transmembrane region" description="Helical" evidence="4">
    <location>
        <begin position="75"/>
        <end position="94"/>
    </location>
</feature>
<dbReference type="EMBL" id="DTFV01000014">
    <property type="protein sequence ID" value="HGI29850.1"/>
    <property type="molecule type" value="Genomic_DNA"/>
</dbReference>
<keyword evidence="2 4" id="KW-1133">Transmembrane helix</keyword>
<gene>
    <name evidence="6" type="ORF">ENV30_00820</name>
</gene>
<evidence type="ECO:0000256" key="2">
    <source>
        <dbReference type="ARBA" id="ARBA00022989"/>
    </source>
</evidence>
<dbReference type="PANTHER" id="PTHR11360">
    <property type="entry name" value="MONOCARBOXYLATE TRANSPORTER"/>
    <property type="match status" value="1"/>
</dbReference>
<name>A0A7V4DDR0_9BACT</name>
<dbReference type="InterPro" id="IPR019271">
    <property type="entry name" value="DUF2284_metal-binding"/>
</dbReference>
<feature type="transmembrane region" description="Helical" evidence="4">
    <location>
        <begin position="165"/>
        <end position="185"/>
    </location>
</feature>
<dbReference type="Pfam" id="PF10050">
    <property type="entry name" value="DUF2284"/>
    <property type="match status" value="1"/>
</dbReference>
<accession>A0A7V4DDR0</accession>
<evidence type="ECO:0000259" key="5">
    <source>
        <dbReference type="PROSITE" id="PS50850"/>
    </source>
</evidence>
<feature type="transmembrane region" description="Helical" evidence="4">
    <location>
        <begin position="375"/>
        <end position="395"/>
    </location>
</feature>
<proteinExistence type="predicted"/>
<feature type="transmembrane region" description="Helical" evidence="4">
    <location>
        <begin position="7"/>
        <end position="27"/>
    </location>
</feature>
<dbReference type="PANTHER" id="PTHR11360:SF304">
    <property type="entry name" value="MFS DOMAIN-CONTAINING PROTEIN"/>
    <property type="match status" value="1"/>
</dbReference>
<dbReference type="InterPro" id="IPR036259">
    <property type="entry name" value="MFS_trans_sf"/>
</dbReference>
<reference evidence="6" key="1">
    <citation type="journal article" date="2020" name="mSystems">
        <title>Genome- and Community-Level Interaction Insights into Carbon Utilization and Element Cycling Functions of Hydrothermarchaeota in Hydrothermal Sediment.</title>
        <authorList>
            <person name="Zhou Z."/>
            <person name="Liu Y."/>
            <person name="Xu W."/>
            <person name="Pan J."/>
            <person name="Luo Z.H."/>
            <person name="Li M."/>
        </authorList>
    </citation>
    <scope>NUCLEOTIDE SEQUENCE [LARGE SCALE GENOMIC DNA]</scope>
    <source>
        <strain evidence="6">SpSt-747</strain>
    </source>
</reference>
<evidence type="ECO:0000313" key="6">
    <source>
        <dbReference type="EMBL" id="HGI29850.1"/>
    </source>
</evidence>
<dbReference type="Pfam" id="PF07690">
    <property type="entry name" value="MFS_1"/>
    <property type="match status" value="1"/>
</dbReference>
<feature type="transmembrane region" description="Helical" evidence="4">
    <location>
        <begin position="221"/>
        <end position="243"/>
    </location>
</feature>
<dbReference type="InterPro" id="IPR011701">
    <property type="entry name" value="MFS"/>
</dbReference>
<organism evidence="6">
    <name type="scientific">Candidatus Caldatribacterium californiense</name>
    <dbReference type="NCBI Taxonomy" id="1454726"/>
    <lineage>
        <taxon>Bacteria</taxon>
        <taxon>Pseudomonadati</taxon>
        <taxon>Atribacterota</taxon>
        <taxon>Atribacteria</taxon>
        <taxon>Atribacterales</taxon>
        <taxon>Candidatus Caldatribacteriaceae</taxon>
        <taxon>Candidatus Caldatribacterium</taxon>
    </lineage>
</organism>
<dbReference type="Gene3D" id="1.20.1250.20">
    <property type="entry name" value="MFS general substrate transporter like domains"/>
    <property type="match status" value="2"/>
</dbReference>
<keyword evidence="1 4" id="KW-0812">Transmembrane</keyword>
<comment type="caution">
    <text evidence="6">The sequence shown here is derived from an EMBL/GenBank/DDBJ whole genome shotgun (WGS) entry which is preliminary data.</text>
</comment>
<feature type="transmembrane region" description="Helical" evidence="4">
    <location>
        <begin position="47"/>
        <end position="66"/>
    </location>
</feature>
<dbReference type="InterPro" id="IPR050327">
    <property type="entry name" value="Proton-linked_MCT"/>
</dbReference>
<sequence length="570" mass="62164">MRMMQSAWTVVFAGLGVNLTLGFLYAWGVIAATLAKDFGWSATQTQIPYILASLIFALSMVPAGWLQDRKGPRTALWLSALLAGVGFLGASATLTVSGLALFFGAFFGLAMGFGYAAPTPAAIKWFHPQHRGFISGIVVSGYGIAPVYIAPLAHAIIARYGLSRAFLIFGCLFAGVIFALSFLIANPPASWTPVVLPFGKKHVALKAAKDFTPKEMVRTRAFALLWVLFLLGTFAGLLVIGQMPRIAEEIAGLEYGFVPVALYAVANFLGRMSWGTVSDRLGRGKALSLAFLIQTIVFFVFEQLTNPVLLLVGKSLVGFTFGGMLAVFPAVCADFFGLKNLGVNYGILFTAWGVGGIIGPLLGGLSRDITGGHTVSFLVSGCASLLGVFLSLLLLKRGKTMSQEALEEYLAFLLLGKVRGFRLIDPREVVTGEWVRLKCQYGCDGYGMCLTCPPYSPEPQRTREILDAYTRAVLLWQPESWRDLRRICADLERELFLSGYYRAFAMPSGPCELCDPCPREYPCRHPELARPSMEACGIDVYATVRKFGFPIEVVRDRACRANYYGLVLVE</sequence>
<dbReference type="AlphaFoldDB" id="A0A7V4DDR0"/>